<reference evidence="2" key="1">
    <citation type="submission" date="2022-11" db="UniProtKB">
        <authorList>
            <consortium name="WormBaseParasite"/>
        </authorList>
    </citation>
    <scope>IDENTIFICATION</scope>
</reference>
<sequence length="502" mass="56955">KTRKITHQQISYHPKRPPRISSLKESIVQKQNPPDFHKNFNQNSIEKPFSHNSTTFNKSPENGQKKLKKAIISNYFSDSADSGFNDAFATLTKEYNSPPSQNSNDCVKTFAAATSKNYDDQKEKEEENEKPAFHKYFKVNPSPSIKKPFHSNAQGRNNNGYNNKFRERNVHPIFGSRNFPSISRIGGFSSTVNDHLKFNPTPKIGNKYQQLDDNSKINIASEAQKNSSAEKNSTQNGKTIVESGFEITVSDGKILPKFENWKEMNLNQKLLENIQESNFQQPLNIQKSVISYIQNRYNVKYESNEIGIGKTGTYIIPLIDNLIKDKETQKFPNNGPICLIISPTRESAHQIYEQVQKFANGTGITVGYCYGENNTAQNLSKLRNFGCNILCACFGRLMNFVESGNISLDSIKYLVIEKAEKFIGSKFDMENGILKLLNYPLLPSKENRQTILSSATLRDPVVSKFADKNVHSKKQVFISNKYQLLNVTNNQAKDSASYEFNE</sequence>
<dbReference type="Proteomes" id="UP000887580">
    <property type="component" value="Unplaced"/>
</dbReference>
<accession>A0AC35FXM6</accession>
<dbReference type="WBParaSite" id="PS1159_v2.g21861.t1">
    <property type="protein sequence ID" value="PS1159_v2.g21861.t1"/>
    <property type="gene ID" value="PS1159_v2.g21861"/>
</dbReference>
<evidence type="ECO:0000313" key="2">
    <source>
        <dbReference type="WBParaSite" id="PS1159_v2.g21861.t1"/>
    </source>
</evidence>
<protein>
    <submittedName>
        <fullName evidence="2">ATP-dependent RNA helicase</fullName>
    </submittedName>
</protein>
<organism evidence="1 2">
    <name type="scientific">Panagrolaimus sp. PS1159</name>
    <dbReference type="NCBI Taxonomy" id="55785"/>
    <lineage>
        <taxon>Eukaryota</taxon>
        <taxon>Metazoa</taxon>
        <taxon>Ecdysozoa</taxon>
        <taxon>Nematoda</taxon>
        <taxon>Chromadorea</taxon>
        <taxon>Rhabditida</taxon>
        <taxon>Tylenchina</taxon>
        <taxon>Panagrolaimomorpha</taxon>
        <taxon>Panagrolaimoidea</taxon>
        <taxon>Panagrolaimidae</taxon>
        <taxon>Panagrolaimus</taxon>
    </lineage>
</organism>
<evidence type="ECO:0000313" key="1">
    <source>
        <dbReference type="Proteomes" id="UP000887580"/>
    </source>
</evidence>
<name>A0AC35FXM6_9BILA</name>
<proteinExistence type="predicted"/>